<proteinExistence type="predicted"/>
<feature type="non-terminal residue" evidence="1">
    <location>
        <position position="1"/>
    </location>
</feature>
<name>A0A0F9BAA6_9ZZZZ</name>
<evidence type="ECO:0000313" key="1">
    <source>
        <dbReference type="EMBL" id="KKK87634.1"/>
    </source>
</evidence>
<organism evidence="1">
    <name type="scientific">marine sediment metagenome</name>
    <dbReference type="NCBI Taxonomy" id="412755"/>
    <lineage>
        <taxon>unclassified sequences</taxon>
        <taxon>metagenomes</taxon>
        <taxon>ecological metagenomes</taxon>
    </lineage>
</organism>
<protein>
    <submittedName>
        <fullName evidence="1">Uncharacterized protein</fullName>
    </submittedName>
</protein>
<dbReference type="EMBL" id="LAZR01050308">
    <property type="protein sequence ID" value="KKK87634.1"/>
    <property type="molecule type" value="Genomic_DNA"/>
</dbReference>
<reference evidence="1" key="1">
    <citation type="journal article" date="2015" name="Nature">
        <title>Complex archaea that bridge the gap between prokaryotes and eukaryotes.</title>
        <authorList>
            <person name="Spang A."/>
            <person name="Saw J.H."/>
            <person name="Jorgensen S.L."/>
            <person name="Zaremba-Niedzwiedzka K."/>
            <person name="Martijn J."/>
            <person name="Lind A.E."/>
            <person name="van Eijk R."/>
            <person name="Schleper C."/>
            <person name="Guy L."/>
            <person name="Ettema T.J."/>
        </authorList>
    </citation>
    <scope>NUCLEOTIDE SEQUENCE</scope>
</reference>
<dbReference type="AlphaFoldDB" id="A0A0F9BAA6"/>
<comment type="caution">
    <text evidence="1">The sequence shown here is derived from an EMBL/GenBank/DDBJ whole genome shotgun (WGS) entry which is preliminary data.</text>
</comment>
<sequence>IKKTIFEKDFGAYSGFIQEIKQFLETISTIDQIGSLYEKKIKKELKTVIYPKASRHLGSKVEVKKTRDEIFQILIKQGYLDESHPKTAGGSESMRTSYSVGPQYNKALEDEFESNYSIETIENDSGTPFEFSTRDQPRNFIIEKKNLRKAIALEDGKFSYELFTIYEFIDHQEFKNAIKVAQNLVYRFFIELYKHYYNVDKVENAELESFIEMFVSEPGIPFSKEDIENFLDRYSIVDFDHINLNEKALEIYDFVSIFFNKLKLFLRKHKKE</sequence>
<accession>A0A0F9BAA6</accession>
<gene>
    <name evidence="1" type="ORF">LCGC14_2751270</name>
</gene>